<dbReference type="AlphaFoldDB" id="A0A2N5XRV5"/>
<feature type="transmembrane region" description="Helical" evidence="1">
    <location>
        <begin position="61"/>
        <end position="85"/>
    </location>
</feature>
<feature type="transmembrane region" description="Helical" evidence="1">
    <location>
        <begin position="195"/>
        <end position="216"/>
    </location>
</feature>
<evidence type="ECO:0008006" key="4">
    <source>
        <dbReference type="Google" id="ProtNLM"/>
    </source>
</evidence>
<dbReference type="EMBL" id="PKUQ01000020">
    <property type="protein sequence ID" value="PLW77148.1"/>
    <property type="molecule type" value="Genomic_DNA"/>
</dbReference>
<feature type="transmembrane region" description="Helical" evidence="1">
    <location>
        <begin position="105"/>
        <end position="129"/>
    </location>
</feature>
<organism evidence="2 3">
    <name type="scientific">Cohaesibacter celericrescens</name>
    <dbReference type="NCBI Taxonomy" id="2067669"/>
    <lineage>
        <taxon>Bacteria</taxon>
        <taxon>Pseudomonadati</taxon>
        <taxon>Pseudomonadota</taxon>
        <taxon>Alphaproteobacteria</taxon>
        <taxon>Hyphomicrobiales</taxon>
        <taxon>Cohaesibacteraceae</taxon>
    </lineage>
</organism>
<evidence type="ECO:0000313" key="3">
    <source>
        <dbReference type="Proteomes" id="UP000234881"/>
    </source>
</evidence>
<keyword evidence="1" id="KW-0472">Membrane</keyword>
<accession>A0A2N5XRV5</accession>
<dbReference type="Pfam" id="PF06496">
    <property type="entry name" value="DUF1097"/>
    <property type="match status" value="1"/>
</dbReference>
<keyword evidence="3" id="KW-1185">Reference proteome</keyword>
<name>A0A2N5XRV5_9HYPH</name>
<evidence type="ECO:0000313" key="2">
    <source>
        <dbReference type="EMBL" id="PLW77148.1"/>
    </source>
</evidence>
<feature type="transmembrane region" description="Helical" evidence="1">
    <location>
        <begin position="136"/>
        <end position="156"/>
    </location>
</feature>
<gene>
    <name evidence="2" type="ORF">C0081_11090</name>
</gene>
<dbReference type="Proteomes" id="UP000234881">
    <property type="component" value="Unassembled WGS sequence"/>
</dbReference>
<reference evidence="2 3" key="1">
    <citation type="submission" date="2018-01" db="EMBL/GenBank/DDBJ databases">
        <title>The draft genome sequence of Cohaesibacter sp. H1304.</title>
        <authorList>
            <person name="Wang N.-N."/>
            <person name="Du Z.-J."/>
        </authorList>
    </citation>
    <scope>NUCLEOTIDE SEQUENCE [LARGE SCALE GENOMIC DNA]</scope>
    <source>
        <strain evidence="2 3">H1304</strain>
    </source>
</reference>
<keyword evidence="1" id="KW-0812">Transmembrane</keyword>
<protein>
    <recommendedName>
        <fullName evidence="4">DUF1097 domain-containing protein</fullName>
    </recommendedName>
</protein>
<evidence type="ECO:0000256" key="1">
    <source>
        <dbReference type="SAM" id="Phobius"/>
    </source>
</evidence>
<keyword evidence="1" id="KW-1133">Transmembrane helix</keyword>
<comment type="caution">
    <text evidence="2">The sequence shown here is derived from an EMBL/GenBank/DDBJ whole genome shotgun (WGS) entry which is preliminary data.</text>
</comment>
<feature type="transmembrane region" description="Helical" evidence="1">
    <location>
        <begin position="162"/>
        <end position="188"/>
    </location>
</feature>
<proteinExistence type="predicted"/>
<dbReference type="OrthoDB" id="2063545at2"/>
<sequence>MTASNRQKRLNSIKISKADTHQNLIKPTWPFQEEEGHARLTFYSKGGDTDMPYSKFVLIPLFIAAQATIMMVIEPTLGFVSWISFQAWAMYFLAGCSPKMGLKTFLGYLGGAAASIGIMQGASIFGAMGLANGTNLYLAVFIVVVLVISAEYVQWFDFVPSWFVGAGVFFGLMNLDIFTEGASIWAMYGQSTVKLMWSCMIGLAFGAVTVAFRTWYEAQVNTETADKQPPAVPAE</sequence>
<dbReference type="InterPro" id="IPR009476">
    <property type="entry name" value="DUF1097"/>
</dbReference>